<name>A0ABV2W3Q7_9ACTN</name>
<dbReference type="PANTHER" id="PTHR43333">
    <property type="entry name" value="2-HACID_DH_C DOMAIN-CONTAINING PROTEIN"/>
    <property type="match status" value="1"/>
</dbReference>
<dbReference type="PROSITE" id="PS00671">
    <property type="entry name" value="D_2_HYDROXYACID_DH_3"/>
    <property type="match status" value="1"/>
</dbReference>
<reference evidence="4 5" key="1">
    <citation type="submission" date="2024-06" db="EMBL/GenBank/DDBJ databases">
        <title>The Natural Products Discovery Center: Release of the First 8490 Sequenced Strains for Exploring Actinobacteria Biosynthetic Diversity.</title>
        <authorList>
            <person name="Kalkreuter E."/>
            <person name="Kautsar S.A."/>
            <person name="Yang D."/>
            <person name="Bader C.D."/>
            <person name="Teijaro C.N."/>
            <person name="Fluegel L."/>
            <person name="Davis C.M."/>
            <person name="Simpson J.R."/>
            <person name="Lauterbach L."/>
            <person name="Steele A.D."/>
            <person name="Gui C."/>
            <person name="Meng S."/>
            <person name="Li G."/>
            <person name="Viehrig K."/>
            <person name="Ye F."/>
            <person name="Su P."/>
            <person name="Kiefer A.F."/>
            <person name="Nichols A."/>
            <person name="Cepeda A.J."/>
            <person name="Yan W."/>
            <person name="Fan B."/>
            <person name="Jiang Y."/>
            <person name="Adhikari A."/>
            <person name="Zheng C.-J."/>
            <person name="Schuster L."/>
            <person name="Cowan T.M."/>
            <person name="Smanski M.J."/>
            <person name="Chevrette M.G."/>
            <person name="De Carvalho L.P.S."/>
            <person name="Shen B."/>
        </authorList>
    </citation>
    <scope>NUCLEOTIDE SEQUENCE [LARGE SCALE GENOMIC DNA]</scope>
    <source>
        <strain evidence="4 5">NPDC006337</strain>
    </source>
</reference>
<evidence type="ECO:0000259" key="3">
    <source>
        <dbReference type="Pfam" id="PF02826"/>
    </source>
</evidence>
<organism evidence="4 5">
    <name type="scientific">Streptomyces lavendulocolor</name>
    <dbReference type="NCBI Taxonomy" id="67316"/>
    <lineage>
        <taxon>Bacteria</taxon>
        <taxon>Bacillati</taxon>
        <taxon>Actinomycetota</taxon>
        <taxon>Actinomycetes</taxon>
        <taxon>Kitasatosporales</taxon>
        <taxon>Streptomycetaceae</taxon>
        <taxon>Streptomyces</taxon>
    </lineage>
</organism>
<dbReference type="RefSeq" id="WP_064069349.1">
    <property type="nucleotide sequence ID" value="NZ_JBEXZM010000032.1"/>
</dbReference>
<dbReference type="InterPro" id="IPR036291">
    <property type="entry name" value="NAD(P)-bd_dom_sf"/>
</dbReference>
<dbReference type="InterPro" id="IPR029753">
    <property type="entry name" value="D-isomer_DH_CS"/>
</dbReference>
<dbReference type="SUPFAM" id="SSF51735">
    <property type="entry name" value="NAD(P)-binding Rossmann-fold domains"/>
    <property type="match status" value="1"/>
</dbReference>
<evidence type="ECO:0000256" key="1">
    <source>
        <dbReference type="ARBA" id="ARBA00023002"/>
    </source>
</evidence>
<keyword evidence="5" id="KW-1185">Reference proteome</keyword>
<dbReference type="Gene3D" id="3.40.50.720">
    <property type="entry name" value="NAD(P)-binding Rossmann-like Domain"/>
    <property type="match status" value="2"/>
</dbReference>
<dbReference type="Proteomes" id="UP001550378">
    <property type="component" value="Unassembled WGS sequence"/>
</dbReference>
<protein>
    <submittedName>
        <fullName evidence="4">D-2-hydroxyacid dehydrogenase</fullName>
    </submittedName>
</protein>
<keyword evidence="1" id="KW-0560">Oxidoreductase</keyword>
<proteinExistence type="predicted"/>
<dbReference type="SUPFAM" id="SSF52283">
    <property type="entry name" value="Formate/glycerate dehydrogenase catalytic domain-like"/>
    <property type="match status" value="1"/>
</dbReference>
<evidence type="ECO:0000313" key="4">
    <source>
        <dbReference type="EMBL" id="MEU0708170.1"/>
    </source>
</evidence>
<keyword evidence="2" id="KW-0520">NAD</keyword>
<dbReference type="PANTHER" id="PTHR43333:SF1">
    <property type="entry name" value="D-ISOMER SPECIFIC 2-HYDROXYACID DEHYDROGENASE NAD-BINDING DOMAIN-CONTAINING PROTEIN"/>
    <property type="match status" value="1"/>
</dbReference>
<evidence type="ECO:0000256" key="2">
    <source>
        <dbReference type="ARBA" id="ARBA00023027"/>
    </source>
</evidence>
<comment type="caution">
    <text evidence="4">The sequence shown here is derived from an EMBL/GenBank/DDBJ whole genome shotgun (WGS) entry which is preliminary data.</text>
</comment>
<accession>A0ABV2W3Q7</accession>
<evidence type="ECO:0000313" key="5">
    <source>
        <dbReference type="Proteomes" id="UP001550378"/>
    </source>
</evidence>
<dbReference type="CDD" id="cd05300">
    <property type="entry name" value="2-Hacid_dh_1"/>
    <property type="match status" value="1"/>
</dbReference>
<sequence length="316" mass="34095">MSPPTLLVLRADPPPRLGRLTGRVRVRYADEGSLAAELPSADVLLVWDFTSDAVRAAWPGAGPRPAWVHTPSAGVDRLLCPELVASDTVVTNARGIFEQPIAEYVAGLVLAMAKDLPGTLELQRERRWHHREGLPVAGTRAVVVGAGPIGRAVATTLRALGVRTAVVGRTARPRVHGAEELDLLLTRADWVVCAAPLTTSTRGMFDARRFGLMQPSARFVNVGRGQLVVEDDLVAAVTKRWIAGAALDVFAEEPLGEDSALWDVPGLIVSPHMSGDTVGWRDRLGAQFVDMFELWAAGRPLPNVVDKERGYVPVHD</sequence>
<dbReference type="Pfam" id="PF02826">
    <property type="entry name" value="2-Hacid_dh_C"/>
    <property type="match status" value="1"/>
</dbReference>
<dbReference type="InterPro" id="IPR006140">
    <property type="entry name" value="D-isomer_DH_NAD-bd"/>
</dbReference>
<gene>
    <name evidence="4" type="ORF">ABZ508_12485</name>
</gene>
<feature type="domain" description="D-isomer specific 2-hydroxyacid dehydrogenase NAD-binding" evidence="3">
    <location>
        <begin position="107"/>
        <end position="274"/>
    </location>
</feature>
<dbReference type="EMBL" id="JBEXZR010000008">
    <property type="protein sequence ID" value="MEU0708170.1"/>
    <property type="molecule type" value="Genomic_DNA"/>
</dbReference>